<dbReference type="EMBL" id="JARBHB010000011">
    <property type="protein sequence ID" value="KAJ8872732.1"/>
    <property type="molecule type" value="Genomic_DNA"/>
</dbReference>
<evidence type="ECO:0000313" key="3">
    <source>
        <dbReference type="Proteomes" id="UP001159363"/>
    </source>
</evidence>
<feature type="region of interest" description="Disordered" evidence="1">
    <location>
        <begin position="133"/>
        <end position="155"/>
    </location>
</feature>
<sequence>MPSNVAESDFFRLLNLKIEPVPCETAIEVWNELCYRVASNKMIGSSHEVTFWRVSGVQTARQLTVLALRGDTALHTPVGVARSASSISNLSQGYRGAAFGLRWSTFDSRSGFRLPLYQPKLLNLNRNKQILSNQGVHPQRKPAKQGKVREFSPGSEAKSDLKVAVWLKEFCTSEALKRGSARGDRDMRINSIIASTRKALNWSAKCYKNILFSSTIALNGERYLHFLQDLLPEYLEDVPLATRAGVYLQQAGAPAHSTRPVVQNLPQLERIAREAVWARTCGRKGGSRCRFLLHPRPTAVMLPRWAACEGPARSLVGEGGCSGTPGRVANVEIFSPDRLWRQWEKDGLRKKRREESGRWRNFFRASPVLYRRCAVSVRPPPPLLPTPPSFQRLRLALAVDVTGQDHLAVRAASRARWVGGERAACVWMRELRDVIPGSQRQCRAGARCCHVSPRLLVCLAAGHIALPRSFIPVANAEPRASLRLARGLRLLLARCMEQRLNARAGEMGDSRENPPISGIVRHDSHLRKYGVNRPGLDPVRLGGRRAVSNRSYTVLPVLYALVECVTSNIMINPHLPIYSPIIVAAVVWWLAYLPPT</sequence>
<accession>A0ABQ9GL29</accession>
<dbReference type="Proteomes" id="UP001159363">
    <property type="component" value="Chromosome 10"/>
</dbReference>
<dbReference type="Gene3D" id="3.30.420.10">
    <property type="entry name" value="Ribonuclease H-like superfamily/Ribonuclease H"/>
    <property type="match status" value="1"/>
</dbReference>
<dbReference type="InterPro" id="IPR036397">
    <property type="entry name" value="RNaseH_sf"/>
</dbReference>
<organism evidence="2 3">
    <name type="scientific">Dryococelus australis</name>
    <dbReference type="NCBI Taxonomy" id="614101"/>
    <lineage>
        <taxon>Eukaryota</taxon>
        <taxon>Metazoa</taxon>
        <taxon>Ecdysozoa</taxon>
        <taxon>Arthropoda</taxon>
        <taxon>Hexapoda</taxon>
        <taxon>Insecta</taxon>
        <taxon>Pterygota</taxon>
        <taxon>Neoptera</taxon>
        <taxon>Polyneoptera</taxon>
        <taxon>Phasmatodea</taxon>
        <taxon>Verophasmatodea</taxon>
        <taxon>Anareolatae</taxon>
        <taxon>Phasmatidae</taxon>
        <taxon>Eurycanthinae</taxon>
        <taxon>Dryococelus</taxon>
    </lineage>
</organism>
<name>A0ABQ9GL29_9NEOP</name>
<gene>
    <name evidence="2" type="ORF">PR048_026346</name>
</gene>
<evidence type="ECO:0000256" key="1">
    <source>
        <dbReference type="SAM" id="MobiDB-lite"/>
    </source>
</evidence>
<protein>
    <submittedName>
        <fullName evidence="2">Uncharacterized protein</fullName>
    </submittedName>
</protein>
<comment type="caution">
    <text evidence="2">The sequence shown here is derived from an EMBL/GenBank/DDBJ whole genome shotgun (WGS) entry which is preliminary data.</text>
</comment>
<proteinExistence type="predicted"/>
<reference evidence="2 3" key="1">
    <citation type="submission" date="2023-02" db="EMBL/GenBank/DDBJ databases">
        <title>LHISI_Scaffold_Assembly.</title>
        <authorList>
            <person name="Stuart O.P."/>
            <person name="Cleave R."/>
            <person name="Magrath M.J.L."/>
            <person name="Mikheyev A.S."/>
        </authorList>
    </citation>
    <scope>NUCLEOTIDE SEQUENCE [LARGE SCALE GENOMIC DNA]</scope>
    <source>
        <strain evidence="2">Daus_M_001</strain>
        <tissue evidence="2">Leg muscle</tissue>
    </source>
</reference>
<evidence type="ECO:0000313" key="2">
    <source>
        <dbReference type="EMBL" id="KAJ8872732.1"/>
    </source>
</evidence>
<keyword evidence="3" id="KW-1185">Reference proteome</keyword>